<keyword evidence="2" id="KW-1185">Reference proteome</keyword>
<reference evidence="1 2" key="1">
    <citation type="submission" date="2020-08" db="EMBL/GenBank/DDBJ databases">
        <title>Genomic Encyclopedia of Type Strains, Phase III (KMG-III): the genomes of soil and plant-associated and newly described type strains.</title>
        <authorList>
            <person name="Whitman W."/>
        </authorList>
    </citation>
    <scope>NUCLEOTIDE SEQUENCE [LARGE SCALE GENOMIC DNA]</scope>
    <source>
        <strain evidence="1 2">CECT 8897</strain>
    </source>
</reference>
<name>A0A7W5B7Q2_9BURK</name>
<sequence length="193" mass="20506">MSGNLGVDNASNRYTGRVRVQGGLNFNDIAGLGGQASVLGSTTGSDFRYARLGHITLNHRVYPGALAAGGPGNSYSLKGVGVGWSWRPLARTVVQLQVAAKVGSNPGRNLKGNDADGSSSRARLVQYRHVFLKRRRQVFRCRLDGSPPSVAPAGLRPGQGRAGSRGGLPGIYLFVNHLAPPWESCQPPRGRLH</sequence>
<comment type="caution">
    <text evidence="1">The sequence shown here is derived from an EMBL/GenBank/DDBJ whole genome shotgun (WGS) entry which is preliminary data.</text>
</comment>
<evidence type="ECO:0000313" key="2">
    <source>
        <dbReference type="Proteomes" id="UP000541535"/>
    </source>
</evidence>
<dbReference type="Proteomes" id="UP000541535">
    <property type="component" value="Unassembled WGS sequence"/>
</dbReference>
<organism evidence="1 2">
    <name type="scientific">Pseudoduganella violacea</name>
    <dbReference type="NCBI Taxonomy" id="1715466"/>
    <lineage>
        <taxon>Bacteria</taxon>
        <taxon>Pseudomonadati</taxon>
        <taxon>Pseudomonadota</taxon>
        <taxon>Betaproteobacteria</taxon>
        <taxon>Burkholderiales</taxon>
        <taxon>Oxalobacteraceae</taxon>
        <taxon>Telluria group</taxon>
        <taxon>Pseudoduganella</taxon>
    </lineage>
</organism>
<protein>
    <recommendedName>
        <fullName evidence="3">Haemolysin activator HlyB C-terminal domain-containing protein</fullName>
    </recommendedName>
</protein>
<dbReference type="EMBL" id="JACHXD010000002">
    <property type="protein sequence ID" value="MBB3118096.1"/>
    <property type="molecule type" value="Genomic_DNA"/>
</dbReference>
<dbReference type="RefSeq" id="WP_183440003.1">
    <property type="nucleotide sequence ID" value="NZ_JACHXD010000002.1"/>
</dbReference>
<accession>A0A7W5B7Q2</accession>
<proteinExistence type="predicted"/>
<dbReference type="AlphaFoldDB" id="A0A7W5B7Q2"/>
<evidence type="ECO:0008006" key="3">
    <source>
        <dbReference type="Google" id="ProtNLM"/>
    </source>
</evidence>
<gene>
    <name evidence="1" type="ORF">FHS03_001122</name>
</gene>
<evidence type="ECO:0000313" key="1">
    <source>
        <dbReference type="EMBL" id="MBB3118096.1"/>
    </source>
</evidence>